<dbReference type="AlphaFoldDB" id="A0A1I7ZPD8"/>
<feature type="compositionally biased region" description="Polar residues" evidence="1">
    <location>
        <begin position="36"/>
        <end position="59"/>
    </location>
</feature>
<evidence type="ECO:0000313" key="2">
    <source>
        <dbReference type="Proteomes" id="UP000095287"/>
    </source>
</evidence>
<proteinExistence type="predicted"/>
<reference evidence="3" key="1">
    <citation type="submission" date="2016-11" db="UniProtKB">
        <authorList>
            <consortium name="WormBaseParasite"/>
        </authorList>
    </citation>
    <scope>IDENTIFICATION</scope>
</reference>
<feature type="region of interest" description="Disordered" evidence="1">
    <location>
        <begin position="36"/>
        <end position="60"/>
    </location>
</feature>
<evidence type="ECO:0000256" key="1">
    <source>
        <dbReference type="SAM" id="MobiDB-lite"/>
    </source>
</evidence>
<evidence type="ECO:0000313" key="3">
    <source>
        <dbReference type="WBParaSite" id="L893_g28187.t1"/>
    </source>
</evidence>
<organism evidence="2 3">
    <name type="scientific">Steinernema glaseri</name>
    <dbReference type="NCBI Taxonomy" id="37863"/>
    <lineage>
        <taxon>Eukaryota</taxon>
        <taxon>Metazoa</taxon>
        <taxon>Ecdysozoa</taxon>
        <taxon>Nematoda</taxon>
        <taxon>Chromadorea</taxon>
        <taxon>Rhabditida</taxon>
        <taxon>Tylenchina</taxon>
        <taxon>Panagrolaimomorpha</taxon>
        <taxon>Strongyloidoidea</taxon>
        <taxon>Steinernematidae</taxon>
        <taxon>Steinernema</taxon>
    </lineage>
</organism>
<protein>
    <submittedName>
        <fullName evidence="3">Secreted protein</fullName>
    </submittedName>
</protein>
<name>A0A1I7ZPD8_9BILA</name>
<accession>A0A1I7ZPD8</accession>
<sequence>MLVFMKLSGFSCPYCSTRARFVHITVITLIRVTEATTSSPTKVPKESVTQPSEKGSTDSPMFEVLKRMQLPFAHIGFG</sequence>
<keyword evidence="2" id="KW-1185">Reference proteome</keyword>
<dbReference type="Proteomes" id="UP000095287">
    <property type="component" value="Unplaced"/>
</dbReference>
<dbReference type="WBParaSite" id="L893_g28187.t1">
    <property type="protein sequence ID" value="L893_g28187.t1"/>
    <property type="gene ID" value="L893_g28187"/>
</dbReference>